<dbReference type="Pfam" id="PF13761">
    <property type="entry name" value="DUF4166"/>
    <property type="match status" value="1"/>
</dbReference>
<organism evidence="3 4">
    <name type="scientific">Bosea psychrotolerans</name>
    <dbReference type="NCBI Taxonomy" id="1871628"/>
    <lineage>
        <taxon>Bacteria</taxon>
        <taxon>Pseudomonadati</taxon>
        <taxon>Pseudomonadota</taxon>
        <taxon>Alphaproteobacteria</taxon>
        <taxon>Hyphomicrobiales</taxon>
        <taxon>Boseaceae</taxon>
        <taxon>Bosea</taxon>
    </lineage>
</organism>
<dbReference type="PANTHER" id="PTHR43796">
    <property type="entry name" value="CARBOXYNORSPERMIDINE SYNTHASE"/>
    <property type="match status" value="1"/>
</dbReference>
<accession>A0A2S4M9J6</accession>
<dbReference type="AlphaFoldDB" id="A0A2S4M9J6"/>
<dbReference type="OrthoDB" id="528778at2"/>
<name>A0A2S4M9J6_9HYPH</name>
<dbReference type="InterPro" id="IPR025311">
    <property type="entry name" value="DUF4166"/>
</dbReference>
<dbReference type="InterPro" id="IPR005097">
    <property type="entry name" value="Sacchrp_dh_NADP-bd"/>
</dbReference>
<evidence type="ECO:0000313" key="4">
    <source>
        <dbReference type="Proteomes" id="UP000236919"/>
    </source>
</evidence>
<feature type="domain" description="DUF4166" evidence="2">
    <location>
        <begin position="392"/>
        <end position="552"/>
    </location>
</feature>
<feature type="domain" description="Saccharopine dehydrogenase NADP binding" evidence="1">
    <location>
        <begin position="6"/>
        <end position="108"/>
    </location>
</feature>
<sequence>MTTRRVLLIGGTGVFGQRLARHIAGMAGLDLTITSRNEAKARALADSIATAATTTIRGIGLDHRRDLDAVLAKLSPWLVIDASGPFQGASYDVPRAALTAGAHIVDLADARDYILGYGPALDGLACERGLVALAGASSTPALSCAAVAALTEGWRRIDTLDITITPGGRSEVGEAVIAAILSYAGRPIPIWREGELQDAHGWIDGRRVVMPGLGSRRVAAVETVDAQWLGPKLAVRSRVAFQAGLESPIEQFGIGMLARLRKRGWLGDLKPLIPALLAGRKLTRLPTSDRGGMLVEATGLDANGELRTARWSLLAERGDGPHVPTLPAAAALRALLAGQIAPGARPAAGALTLAAIEAEMTPYAISTQSETTRHGEAVFEAALGQAAFKALAAPLKTLHGRDGPPVWHGRSEIETGNGFIAQLLRKIIGLPPAGRDIPLTFSIERIASSSGPAEIWTRNFGGVRFSSRLSTRAGGELWEAFGPLSFGVGLAVAGDGLELPVATMRCLGLPLPSFLQPKSQAREYADAEGRFHFDVKLTLPVIGLLTHYKGWLVPAGGADEARPESAPAASHPAG</sequence>
<reference evidence="3 4" key="1">
    <citation type="submission" date="2018-01" db="EMBL/GenBank/DDBJ databases">
        <title>Genomic Encyclopedia of Type Strains, Phase III (KMG-III): the genomes of soil and plant-associated and newly described type strains.</title>
        <authorList>
            <person name="Whitman W."/>
        </authorList>
    </citation>
    <scope>NUCLEOTIDE SEQUENCE [LARGE SCALE GENOMIC DNA]</scope>
    <source>
        <strain evidence="3 4">1131</strain>
    </source>
</reference>
<dbReference type="SUPFAM" id="SSF51735">
    <property type="entry name" value="NAD(P)-binding Rossmann-fold domains"/>
    <property type="match status" value="1"/>
</dbReference>
<dbReference type="EMBL" id="PQFZ01000007">
    <property type="protein sequence ID" value="POR51412.1"/>
    <property type="molecule type" value="Genomic_DNA"/>
</dbReference>
<evidence type="ECO:0000259" key="1">
    <source>
        <dbReference type="Pfam" id="PF03435"/>
    </source>
</evidence>
<keyword evidence="4" id="KW-1185">Reference proteome</keyword>
<dbReference type="Pfam" id="PF03435">
    <property type="entry name" value="Sacchrp_dh_NADP"/>
    <property type="match status" value="1"/>
</dbReference>
<dbReference type="PANTHER" id="PTHR43796:SF2">
    <property type="entry name" value="CARBOXYNORSPERMIDINE SYNTHASE"/>
    <property type="match status" value="1"/>
</dbReference>
<dbReference type="Proteomes" id="UP000236919">
    <property type="component" value="Unassembled WGS sequence"/>
</dbReference>
<proteinExistence type="predicted"/>
<dbReference type="Gene3D" id="3.40.50.720">
    <property type="entry name" value="NAD(P)-binding Rossmann-like Domain"/>
    <property type="match status" value="1"/>
</dbReference>
<evidence type="ECO:0000313" key="3">
    <source>
        <dbReference type="EMBL" id="POR51412.1"/>
    </source>
</evidence>
<comment type="caution">
    <text evidence="3">The sequence shown here is derived from an EMBL/GenBank/DDBJ whole genome shotgun (WGS) entry which is preliminary data.</text>
</comment>
<protein>
    <submittedName>
        <fullName evidence="3">Saccharopine dehydrogenase-like NADP-dependent oxidoreductase</fullName>
    </submittedName>
</protein>
<dbReference type="InterPro" id="IPR036291">
    <property type="entry name" value="NAD(P)-bd_dom_sf"/>
</dbReference>
<gene>
    <name evidence="3" type="ORF">CYD53_107195</name>
</gene>
<dbReference type="RefSeq" id="WP_103718799.1">
    <property type="nucleotide sequence ID" value="NZ_PQFZ01000007.1"/>
</dbReference>
<evidence type="ECO:0000259" key="2">
    <source>
        <dbReference type="Pfam" id="PF13761"/>
    </source>
</evidence>